<evidence type="ECO:0000256" key="4">
    <source>
        <dbReference type="ARBA" id="ARBA00022722"/>
    </source>
</evidence>
<reference evidence="9" key="1">
    <citation type="submission" date="2022-03" db="EMBL/GenBank/DDBJ databases">
        <authorList>
            <person name="Alioto T."/>
            <person name="Alioto T."/>
            <person name="Gomez Garrido J."/>
        </authorList>
    </citation>
    <scope>NUCLEOTIDE SEQUENCE</scope>
</reference>
<proteinExistence type="inferred from homology"/>
<organism evidence="9 10">
    <name type="scientific">Pelobates cultripes</name>
    <name type="common">Western spadefoot toad</name>
    <dbReference type="NCBI Taxonomy" id="61616"/>
    <lineage>
        <taxon>Eukaryota</taxon>
        <taxon>Metazoa</taxon>
        <taxon>Chordata</taxon>
        <taxon>Craniata</taxon>
        <taxon>Vertebrata</taxon>
        <taxon>Euteleostomi</taxon>
        <taxon>Amphibia</taxon>
        <taxon>Batrachia</taxon>
        <taxon>Anura</taxon>
        <taxon>Pelobatoidea</taxon>
        <taxon>Pelobatidae</taxon>
        <taxon>Pelobates</taxon>
    </lineage>
</organism>
<evidence type="ECO:0000256" key="7">
    <source>
        <dbReference type="ARBA" id="ARBA00023242"/>
    </source>
</evidence>
<comment type="subcellular location">
    <subcellularLocation>
        <location evidence="2">Nucleus</location>
    </subcellularLocation>
</comment>
<evidence type="ECO:0000256" key="5">
    <source>
        <dbReference type="ARBA" id="ARBA00022723"/>
    </source>
</evidence>
<dbReference type="GO" id="GO:0004518">
    <property type="term" value="F:nuclease activity"/>
    <property type="evidence" value="ECO:0007669"/>
    <property type="project" value="UniProtKB-KW"/>
</dbReference>
<sequence length="294" mass="33784">MEKQTTNFRVCLPVRKRVAIALWKLATNSEYRSIGHLFGVSKSSVCRCVQDFCKAEIIHFPDWQNLKDMADYFENRWGLPHCVGAIDGSHIPIIAPQEYHTDYFNKKGWHSIILQGVVDGKGLFWSVNVGKPGSLHDARVLRLSTFWDWVGQGVLYPVCTKNIGEVNVGYYVLGDSAYPLQNWLLKPFPDNGRLTPEQQTYNKKTSRAWVVVENAIRRLKGRWRCLMKRNDSDIALVKSMVVTCCALHNLCERHGEDFHQDWNTSAEESGRVITQDSEEECSEIRQALMRHLNI</sequence>
<evidence type="ECO:0000313" key="9">
    <source>
        <dbReference type="EMBL" id="CAH2275051.1"/>
    </source>
</evidence>
<dbReference type="Proteomes" id="UP001295444">
    <property type="component" value="Chromosome 03"/>
</dbReference>
<gene>
    <name evidence="9" type="ORF">PECUL_23A053183</name>
</gene>
<evidence type="ECO:0000256" key="2">
    <source>
        <dbReference type="ARBA" id="ARBA00004123"/>
    </source>
</evidence>
<evidence type="ECO:0000259" key="8">
    <source>
        <dbReference type="Pfam" id="PF13359"/>
    </source>
</evidence>
<keyword evidence="10" id="KW-1185">Reference proteome</keyword>
<dbReference type="GO" id="GO:0016787">
    <property type="term" value="F:hydrolase activity"/>
    <property type="evidence" value="ECO:0007669"/>
    <property type="project" value="UniProtKB-KW"/>
</dbReference>
<dbReference type="InterPro" id="IPR027806">
    <property type="entry name" value="HARBI1_dom"/>
</dbReference>
<comment type="similarity">
    <text evidence="3">Belongs to the HARBI1 family.</text>
</comment>
<dbReference type="GO" id="GO:0005634">
    <property type="term" value="C:nucleus"/>
    <property type="evidence" value="ECO:0007669"/>
    <property type="project" value="UniProtKB-SubCell"/>
</dbReference>
<keyword evidence="4" id="KW-0540">Nuclease</keyword>
<keyword evidence="7" id="KW-0539">Nucleus</keyword>
<comment type="cofactor">
    <cofactor evidence="1">
        <name>a divalent metal cation</name>
        <dbReference type="ChEBI" id="CHEBI:60240"/>
    </cofactor>
</comment>
<accession>A0AAD1RNF1</accession>
<dbReference type="Pfam" id="PF13359">
    <property type="entry name" value="DDE_Tnp_4"/>
    <property type="match status" value="1"/>
</dbReference>
<protein>
    <recommendedName>
        <fullName evidence="8">DDE Tnp4 domain-containing protein</fullName>
    </recommendedName>
</protein>
<dbReference type="AlphaFoldDB" id="A0AAD1RNF1"/>
<keyword evidence="6" id="KW-0378">Hydrolase</keyword>
<dbReference type="GO" id="GO:0046872">
    <property type="term" value="F:metal ion binding"/>
    <property type="evidence" value="ECO:0007669"/>
    <property type="project" value="UniProtKB-KW"/>
</dbReference>
<evidence type="ECO:0000256" key="3">
    <source>
        <dbReference type="ARBA" id="ARBA00006958"/>
    </source>
</evidence>
<dbReference type="PANTHER" id="PTHR22930">
    <property type="match status" value="1"/>
</dbReference>
<feature type="domain" description="DDE Tnp4" evidence="8">
    <location>
        <begin position="86"/>
        <end position="249"/>
    </location>
</feature>
<dbReference type="InterPro" id="IPR045249">
    <property type="entry name" value="HARBI1-like"/>
</dbReference>
<evidence type="ECO:0000256" key="6">
    <source>
        <dbReference type="ARBA" id="ARBA00022801"/>
    </source>
</evidence>
<dbReference type="PANTHER" id="PTHR22930:SF236">
    <property type="entry name" value="PROTEIN ALP1-LIKE-RELATED"/>
    <property type="match status" value="1"/>
</dbReference>
<dbReference type="EMBL" id="OW240914">
    <property type="protein sequence ID" value="CAH2275051.1"/>
    <property type="molecule type" value="Genomic_DNA"/>
</dbReference>
<evidence type="ECO:0000313" key="10">
    <source>
        <dbReference type="Proteomes" id="UP001295444"/>
    </source>
</evidence>
<name>A0AAD1RNF1_PELCU</name>
<keyword evidence="5" id="KW-0479">Metal-binding</keyword>
<evidence type="ECO:0000256" key="1">
    <source>
        <dbReference type="ARBA" id="ARBA00001968"/>
    </source>
</evidence>